<keyword evidence="6" id="KW-1185">Reference proteome</keyword>
<dbReference type="GO" id="GO:0006633">
    <property type="term" value="P:fatty acid biosynthetic process"/>
    <property type="evidence" value="ECO:0007669"/>
    <property type="project" value="InterPro"/>
</dbReference>
<evidence type="ECO:0000256" key="2">
    <source>
        <dbReference type="ARBA" id="ARBA00023315"/>
    </source>
</evidence>
<dbReference type="OrthoDB" id="9788274at2"/>
<dbReference type="RefSeq" id="WP_106675182.1">
    <property type="nucleotide sequence ID" value="NZ_PXWG01000013.1"/>
</dbReference>
<sequence length="340" mass="36300">MLEAPRARIAAVAAHLPPRYRTMEEIRVKIAETGGYAPPPGLLEDLTGVRGVHVREDGENASDLAATAARTALDEAGLTIDDVDLLLFAATAQDLFEPATSHLVAAKLGASCPVFDVKNACSSVLNAMEVASSFIAVGRYRTILITCGEAGSMLARWHTPGRKDLLRALPGYTVSDAGAAMVLTAGPAGEDDSGILTMRFISKSTLWETCTVSAGGTMHGRSIHDDHATLRLNGSLRQRELDTFPEILNAVEDELHTVRASAFIALHQVSVPHYHETLGAFSFSQDRCMPAVAEYGNCAAASLPLQLVKAREVGRIERGDNVAMLSFASGFSFGLALVRW</sequence>
<organism evidence="5 6">
    <name type="scientific">Streptosporangium nondiastaticum</name>
    <dbReference type="NCBI Taxonomy" id="35764"/>
    <lineage>
        <taxon>Bacteria</taxon>
        <taxon>Bacillati</taxon>
        <taxon>Actinomycetota</taxon>
        <taxon>Actinomycetes</taxon>
        <taxon>Streptosporangiales</taxon>
        <taxon>Streptosporangiaceae</taxon>
        <taxon>Streptosporangium</taxon>
    </lineage>
</organism>
<feature type="domain" description="Beta-ketoacyl-[acyl-carrier-protein] synthase III N-terminal" evidence="4">
    <location>
        <begin position="115"/>
        <end position="203"/>
    </location>
</feature>
<dbReference type="InterPro" id="IPR016039">
    <property type="entry name" value="Thiolase-like"/>
</dbReference>
<dbReference type="GO" id="GO:0004315">
    <property type="term" value="F:3-oxoacyl-[acyl-carrier-protein] synthase activity"/>
    <property type="evidence" value="ECO:0007669"/>
    <property type="project" value="InterPro"/>
</dbReference>
<keyword evidence="1" id="KW-0808">Transferase</keyword>
<evidence type="ECO:0000313" key="5">
    <source>
        <dbReference type="EMBL" id="PSJ29133.1"/>
    </source>
</evidence>
<dbReference type="PANTHER" id="PTHR34069">
    <property type="entry name" value="3-OXOACYL-[ACYL-CARRIER-PROTEIN] SYNTHASE 3"/>
    <property type="match status" value="1"/>
</dbReference>
<dbReference type="Pfam" id="PF08541">
    <property type="entry name" value="ACP_syn_III_C"/>
    <property type="match status" value="1"/>
</dbReference>
<evidence type="ECO:0000259" key="3">
    <source>
        <dbReference type="Pfam" id="PF08541"/>
    </source>
</evidence>
<evidence type="ECO:0000259" key="4">
    <source>
        <dbReference type="Pfam" id="PF08545"/>
    </source>
</evidence>
<dbReference type="Gene3D" id="3.40.47.10">
    <property type="match status" value="2"/>
</dbReference>
<dbReference type="Pfam" id="PF08545">
    <property type="entry name" value="ACP_syn_III"/>
    <property type="match status" value="1"/>
</dbReference>
<dbReference type="AlphaFoldDB" id="A0A9X7JSH4"/>
<evidence type="ECO:0000313" key="6">
    <source>
        <dbReference type="Proteomes" id="UP000242427"/>
    </source>
</evidence>
<dbReference type="GO" id="GO:0044550">
    <property type="term" value="P:secondary metabolite biosynthetic process"/>
    <property type="evidence" value="ECO:0007669"/>
    <property type="project" value="TreeGrafter"/>
</dbReference>
<keyword evidence="2" id="KW-0012">Acyltransferase</keyword>
<dbReference type="Proteomes" id="UP000242427">
    <property type="component" value="Unassembled WGS sequence"/>
</dbReference>
<evidence type="ECO:0000256" key="1">
    <source>
        <dbReference type="ARBA" id="ARBA00022679"/>
    </source>
</evidence>
<gene>
    <name evidence="5" type="ORF">B7P34_08420</name>
</gene>
<dbReference type="PANTHER" id="PTHR34069:SF3">
    <property type="entry name" value="ACYL-COA:ACYL-COA ALKYLTRANSFERASE"/>
    <property type="match status" value="1"/>
</dbReference>
<feature type="domain" description="Beta-ketoacyl-[acyl-carrier-protein] synthase III C-terminal" evidence="3">
    <location>
        <begin position="263"/>
        <end position="340"/>
    </location>
</feature>
<accession>A0A9X7JSH4</accession>
<protein>
    <submittedName>
        <fullName evidence="5">3-oxoacyl-ACP synthase</fullName>
    </submittedName>
</protein>
<dbReference type="EMBL" id="PXWG01000013">
    <property type="protein sequence ID" value="PSJ29133.1"/>
    <property type="molecule type" value="Genomic_DNA"/>
</dbReference>
<dbReference type="InterPro" id="IPR013747">
    <property type="entry name" value="ACP_syn_III_C"/>
</dbReference>
<reference evidence="5 6" key="1">
    <citation type="submission" date="2018-03" db="EMBL/GenBank/DDBJ databases">
        <title>Chitinolytic properties of Streptosporangium nondiastaticum TBG75A20.</title>
        <authorList>
            <person name="Gayathri V."/>
            <person name="Shiburaj S."/>
        </authorList>
    </citation>
    <scope>NUCLEOTIDE SEQUENCE [LARGE SCALE GENOMIC DNA]</scope>
    <source>
        <strain evidence="5 6">TBG75A20</strain>
    </source>
</reference>
<dbReference type="SUPFAM" id="SSF53901">
    <property type="entry name" value="Thiolase-like"/>
    <property type="match status" value="1"/>
</dbReference>
<comment type="caution">
    <text evidence="5">The sequence shown here is derived from an EMBL/GenBank/DDBJ whole genome shotgun (WGS) entry which is preliminary data.</text>
</comment>
<proteinExistence type="predicted"/>
<dbReference type="InterPro" id="IPR013751">
    <property type="entry name" value="ACP_syn_III_N"/>
</dbReference>
<name>A0A9X7JSH4_9ACTN</name>